<evidence type="ECO:0000313" key="2">
    <source>
        <dbReference type="Proteomes" id="UP001162131"/>
    </source>
</evidence>
<keyword evidence="2" id="KW-1185">Reference proteome</keyword>
<comment type="caution">
    <text evidence="1">The sequence shown here is derived from an EMBL/GenBank/DDBJ whole genome shotgun (WGS) entry which is preliminary data.</text>
</comment>
<evidence type="ECO:0000313" key="1">
    <source>
        <dbReference type="EMBL" id="CAG9328101.1"/>
    </source>
</evidence>
<proteinExistence type="predicted"/>
<accession>A0AAU9JSM8</accession>
<protein>
    <submittedName>
        <fullName evidence="1">Uncharacterized protein</fullName>
    </submittedName>
</protein>
<gene>
    <name evidence="1" type="ORF">BSTOLATCC_MIC45559</name>
</gene>
<dbReference type="EMBL" id="CAJZBQ010000045">
    <property type="protein sequence ID" value="CAG9328101.1"/>
    <property type="molecule type" value="Genomic_DNA"/>
</dbReference>
<dbReference type="Proteomes" id="UP001162131">
    <property type="component" value="Unassembled WGS sequence"/>
</dbReference>
<dbReference type="AlphaFoldDB" id="A0AAU9JSM8"/>
<name>A0AAU9JSM8_9CILI</name>
<organism evidence="1 2">
    <name type="scientific">Blepharisma stoltei</name>
    <dbReference type="NCBI Taxonomy" id="1481888"/>
    <lineage>
        <taxon>Eukaryota</taxon>
        <taxon>Sar</taxon>
        <taxon>Alveolata</taxon>
        <taxon>Ciliophora</taxon>
        <taxon>Postciliodesmatophora</taxon>
        <taxon>Heterotrichea</taxon>
        <taxon>Heterotrichida</taxon>
        <taxon>Blepharismidae</taxon>
        <taxon>Blepharisma</taxon>
    </lineage>
</organism>
<sequence length="72" mass="8627">MESISETQCLKEKGAESEDSYKVLLLRNFPLFLTDKKMKNNQWSLHLTNFYSNKKCFNLLYFLNFCLSKYND</sequence>
<reference evidence="1" key="1">
    <citation type="submission" date="2021-09" db="EMBL/GenBank/DDBJ databases">
        <authorList>
            <consortium name="AG Swart"/>
            <person name="Singh M."/>
            <person name="Singh A."/>
            <person name="Seah K."/>
            <person name="Emmerich C."/>
        </authorList>
    </citation>
    <scope>NUCLEOTIDE SEQUENCE</scope>
    <source>
        <strain evidence="1">ATCC30299</strain>
    </source>
</reference>